<gene>
    <name evidence="1" type="ORF">D3093_14955</name>
</gene>
<organism evidence="1 2">
    <name type="scientific">Azospirillum argentinense</name>
    <dbReference type="NCBI Taxonomy" id="2970906"/>
    <lineage>
        <taxon>Bacteria</taxon>
        <taxon>Pseudomonadati</taxon>
        <taxon>Pseudomonadota</taxon>
        <taxon>Alphaproteobacteria</taxon>
        <taxon>Rhodospirillales</taxon>
        <taxon>Azospirillaceae</taxon>
        <taxon>Azospirillum</taxon>
    </lineage>
</organism>
<dbReference type="KEGG" id="aare:D3093_14955"/>
<dbReference type="EMBL" id="CP032322">
    <property type="protein sequence ID" value="QCN96640.1"/>
    <property type="molecule type" value="Genomic_DNA"/>
</dbReference>
<accession>A0A4D8PH91</accession>
<evidence type="ECO:0000313" key="1">
    <source>
        <dbReference type="EMBL" id="QCN96640.1"/>
    </source>
</evidence>
<reference evidence="1 2" key="1">
    <citation type="submission" date="2018-09" db="EMBL/GenBank/DDBJ databases">
        <title>Whole genome based analysis of evolution and adaptive divergence in Indian and Brazilian strains of Azospirillum brasilense.</title>
        <authorList>
            <person name="Singh C."/>
            <person name="Tripathi A.K."/>
        </authorList>
    </citation>
    <scope>NUCLEOTIDE SEQUENCE [LARGE SCALE GENOMIC DNA]</scope>
    <source>
        <strain evidence="1 2">MTCC4035</strain>
        <plasmid evidence="1 2">p1</plasmid>
    </source>
</reference>
<dbReference type="RefSeq" id="WP_137116130.1">
    <property type="nucleotide sequence ID" value="NZ_CP032322.1"/>
</dbReference>
<sequence length="68" mass="7381">MSAKDEIAALIAFNAQLARLLVANGHAKPEEIEAALDTAWHLLPDSTRPASEQTIDRLREAINGNFIA</sequence>
<proteinExistence type="predicted"/>
<dbReference type="AlphaFoldDB" id="A0A4D8PH91"/>
<keyword evidence="1" id="KW-0614">Plasmid</keyword>
<geneLocation type="plasmid" evidence="1 2">
    <name>p1</name>
</geneLocation>
<dbReference type="Proteomes" id="UP000298595">
    <property type="component" value="Plasmid p1"/>
</dbReference>
<name>A0A4D8PH91_9PROT</name>
<protein>
    <submittedName>
        <fullName evidence="1">Uncharacterized protein</fullName>
    </submittedName>
</protein>
<evidence type="ECO:0000313" key="2">
    <source>
        <dbReference type="Proteomes" id="UP000298595"/>
    </source>
</evidence>